<keyword evidence="5" id="KW-0732">Signal</keyword>
<comment type="caution">
    <text evidence="6">The sequence shown here is derived from an EMBL/GenBank/DDBJ whole genome shotgun (WGS) entry which is preliminary data.</text>
</comment>
<gene>
    <name evidence="6" type="ORF">PVAND_000106</name>
</gene>
<proteinExistence type="inferred from homology"/>
<dbReference type="AlphaFoldDB" id="A0A9J6BJ20"/>
<name>A0A9J6BJ20_POLVA</name>
<evidence type="ECO:0000256" key="1">
    <source>
        <dbReference type="ARBA" id="ARBA00004613"/>
    </source>
</evidence>
<dbReference type="GO" id="GO:0005576">
    <property type="term" value="C:extracellular region"/>
    <property type="evidence" value="ECO:0007669"/>
    <property type="project" value="UniProtKB-SubCell"/>
</dbReference>
<organism evidence="6 7">
    <name type="scientific">Polypedilum vanderplanki</name>
    <name type="common">Sleeping chironomid midge</name>
    <dbReference type="NCBI Taxonomy" id="319348"/>
    <lineage>
        <taxon>Eukaryota</taxon>
        <taxon>Metazoa</taxon>
        <taxon>Ecdysozoa</taxon>
        <taxon>Arthropoda</taxon>
        <taxon>Hexapoda</taxon>
        <taxon>Insecta</taxon>
        <taxon>Pterygota</taxon>
        <taxon>Neoptera</taxon>
        <taxon>Endopterygota</taxon>
        <taxon>Diptera</taxon>
        <taxon>Nematocera</taxon>
        <taxon>Chironomoidea</taxon>
        <taxon>Chironomidae</taxon>
        <taxon>Chironominae</taxon>
        <taxon>Polypedilum</taxon>
        <taxon>Polypedilum</taxon>
    </lineage>
</organism>
<reference evidence="6" key="1">
    <citation type="submission" date="2021-03" db="EMBL/GenBank/DDBJ databases">
        <title>Chromosome level genome of the anhydrobiotic midge Polypedilum vanderplanki.</title>
        <authorList>
            <person name="Yoshida Y."/>
            <person name="Kikawada T."/>
            <person name="Gusev O."/>
        </authorList>
    </citation>
    <scope>NUCLEOTIDE SEQUENCE</scope>
    <source>
        <strain evidence="6">NIAS01</strain>
        <tissue evidence="6">Whole body or cell culture</tissue>
    </source>
</reference>
<dbReference type="EMBL" id="JADBJN010000003">
    <property type="protein sequence ID" value="KAG5669813.1"/>
    <property type="molecule type" value="Genomic_DNA"/>
</dbReference>
<evidence type="ECO:0000313" key="7">
    <source>
        <dbReference type="Proteomes" id="UP001107558"/>
    </source>
</evidence>
<evidence type="ECO:0000256" key="3">
    <source>
        <dbReference type="ARBA" id="ARBA00022448"/>
    </source>
</evidence>
<feature type="chain" id="PRO_5039927196" evidence="5">
    <location>
        <begin position="21"/>
        <end position="338"/>
    </location>
</feature>
<dbReference type="Proteomes" id="UP001107558">
    <property type="component" value="Chromosome 3"/>
</dbReference>
<dbReference type="PANTHER" id="PTHR21066:SF3">
    <property type="entry name" value="IP02236P"/>
    <property type="match status" value="1"/>
</dbReference>
<dbReference type="PANTHER" id="PTHR21066">
    <property type="entry name" value="ODORANT-BINDING PROTEIN 59A-RELATED"/>
    <property type="match status" value="1"/>
</dbReference>
<keyword evidence="4" id="KW-0964">Secreted</keyword>
<sequence>MSIKFLSIIAIIFFITPSYSSDCEPWPENIPNLHDCCVFPHYLDLYTYAACMKHCIENHEKDPTCLLKCYLNVTNIIHDDELDVHGVKEIYMENVDTKAWEPIILNSIESCKSLVNASNETNLKEELFSFFGCVKNESLPHCLEFYGTHNCYETEKYFLNCSNVTFDCSTWPDRFANETLINCCNFPQIFDDSFTEKCEMQCVFDGDVLGCIEKCRYFDTGIVGNGTINVNAIKRRIQKHRNYKKDWNAVIDEAVGTCLGEYYIKHSENVSSFSYSQFESCIDFRMSAACVAIRNDYECRTLKSYMQSCPESKPDGFVFTKRDARSINFDYDDNENLV</sequence>
<keyword evidence="3" id="KW-0813">Transport</keyword>
<evidence type="ECO:0000256" key="2">
    <source>
        <dbReference type="ARBA" id="ARBA00008098"/>
    </source>
</evidence>
<feature type="signal peptide" evidence="5">
    <location>
        <begin position="1"/>
        <end position="20"/>
    </location>
</feature>
<comment type="subcellular location">
    <subcellularLocation>
        <location evidence="1">Secreted</location>
    </subcellularLocation>
</comment>
<dbReference type="InterPro" id="IPR052295">
    <property type="entry name" value="Odorant-binding_protein"/>
</dbReference>
<protein>
    <submittedName>
        <fullName evidence="6">Uncharacterized protein</fullName>
    </submittedName>
</protein>
<comment type="similarity">
    <text evidence="2">Belongs to the PBP/GOBP family.</text>
</comment>
<evidence type="ECO:0000256" key="4">
    <source>
        <dbReference type="ARBA" id="ARBA00022525"/>
    </source>
</evidence>
<evidence type="ECO:0000313" key="6">
    <source>
        <dbReference type="EMBL" id="KAG5669813.1"/>
    </source>
</evidence>
<accession>A0A9J6BJ20</accession>
<evidence type="ECO:0000256" key="5">
    <source>
        <dbReference type="SAM" id="SignalP"/>
    </source>
</evidence>
<dbReference type="Gene3D" id="1.10.238.270">
    <property type="match status" value="2"/>
</dbReference>
<keyword evidence="7" id="KW-1185">Reference proteome</keyword>